<dbReference type="EMBL" id="VUMU01000001">
    <property type="protein sequence ID" value="MST56761.1"/>
    <property type="molecule type" value="Genomic_DNA"/>
</dbReference>
<keyword evidence="4" id="KW-1185">Reference proteome</keyword>
<protein>
    <submittedName>
        <fullName evidence="3">Helix-turn-helix transcriptional regulator</fullName>
    </submittedName>
</protein>
<dbReference type="GO" id="GO:0003700">
    <property type="term" value="F:DNA-binding transcription factor activity"/>
    <property type="evidence" value="ECO:0007669"/>
    <property type="project" value="TreeGrafter"/>
</dbReference>
<feature type="domain" description="HTH cro/C1-type" evidence="2">
    <location>
        <begin position="16"/>
        <end position="72"/>
    </location>
</feature>
<dbReference type="CDD" id="cd00093">
    <property type="entry name" value="HTH_XRE"/>
    <property type="match status" value="1"/>
</dbReference>
<reference evidence="3 4" key="1">
    <citation type="submission" date="2019-08" db="EMBL/GenBank/DDBJ databases">
        <title>In-depth cultivation of the pig gut microbiome towards novel bacterial diversity and tailored functional studies.</title>
        <authorList>
            <person name="Wylensek D."/>
            <person name="Hitch T.C.A."/>
            <person name="Clavel T."/>
        </authorList>
    </citation>
    <scope>NUCLEOTIDE SEQUENCE [LARGE SCALE GENOMIC DNA]</scope>
    <source>
        <strain evidence="3 4">WCA3-601-WT-6H</strain>
    </source>
</reference>
<dbReference type="InterPro" id="IPR050807">
    <property type="entry name" value="TransReg_Diox_bact_type"/>
</dbReference>
<comment type="caution">
    <text evidence="3">The sequence shown here is derived from an EMBL/GenBank/DDBJ whole genome shotgun (WGS) entry which is preliminary data.</text>
</comment>
<name>A0A6L5YEQ3_9FIRM</name>
<dbReference type="InterPro" id="IPR001387">
    <property type="entry name" value="Cro/C1-type_HTH"/>
</dbReference>
<gene>
    <name evidence="3" type="ORF">FYJ59_00600</name>
</gene>
<dbReference type="GO" id="GO:0003677">
    <property type="term" value="F:DNA binding"/>
    <property type="evidence" value="ECO:0007669"/>
    <property type="project" value="UniProtKB-KW"/>
</dbReference>
<evidence type="ECO:0000313" key="4">
    <source>
        <dbReference type="Proteomes" id="UP000476055"/>
    </source>
</evidence>
<sequence length="77" mass="8865">MNQKHSKEYKSIGQTIKKYRKLRGLTQEQLADMVCISISYLTKIEAPNCDQPFSLEVILDISEVLDISVHQLLEDVK</sequence>
<dbReference type="InterPro" id="IPR010982">
    <property type="entry name" value="Lambda_DNA-bd_dom_sf"/>
</dbReference>
<dbReference type="RefSeq" id="WP_022154692.1">
    <property type="nucleotide sequence ID" value="NZ_DAWCKG010000126.1"/>
</dbReference>
<evidence type="ECO:0000256" key="1">
    <source>
        <dbReference type="ARBA" id="ARBA00023125"/>
    </source>
</evidence>
<organism evidence="3 4">
    <name type="scientific">Waltera intestinalis</name>
    <dbReference type="NCBI Taxonomy" id="2606635"/>
    <lineage>
        <taxon>Bacteria</taxon>
        <taxon>Bacillati</taxon>
        <taxon>Bacillota</taxon>
        <taxon>Clostridia</taxon>
        <taxon>Lachnospirales</taxon>
        <taxon>Lachnospiraceae</taxon>
        <taxon>Waltera</taxon>
    </lineage>
</organism>
<accession>A0A6L5YEQ3</accession>
<dbReference type="SMART" id="SM00530">
    <property type="entry name" value="HTH_XRE"/>
    <property type="match status" value="1"/>
</dbReference>
<proteinExistence type="predicted"/>
<dbReference type="PANTHER" id="PTHR46797:SF1">
    <property type="entry name" value="METHYLPHOSPHONATE SYNTHASE"/>
    <property type="match status" value="1"/>
</dbReference>
<dbReference type="Pfam" id="PF01381">
    <property type="entry name" value="HTH_3"/>
    <property type="match status" value="1"/>
</dbReference>
<dbReference type="SUPFAM" id="SSF47413">
    <property type="entry name" value="lambda repressor-like DNA-binding domains"/>
    <property type="match status" value="1"/>
</dbReference>
<dbReference type="PANTHER" id="PTHR46797">
    <property type="entry name" value="HTH-TYPE TRANSCRIPTIONAL REGULATOR"/>
    <property type="match status" value="1"/>
</dbReference>
<dbReference type="PROSITE" id="PS50943">
    <property type="entry name" value="HTH_CROC1"/>
    <property type="match status" value="1"/>
</dbReference>
<dbReference type="Gene3D" id="1.10.260.40">
    <property type="entry name" value="lambda repressor-like DNA-binding domains"/>
    <property type="match status" value="1"/>
</dbReference>
<dbReference type="GO" id="GO:0005829">
    <property type="term" value="C:cytosol"/>
    <property type="evidence" value="ECO:0007669"/>
    <property type="project" value="TreeGrafter"/>
</dbReference>
<keyword evidence="1" id="KW-0238">DNA-binding</keyword>
<dbReference type="Proteomes" id="UP000476055">
    <property type="component" value="Unassembled WGS sequence"/>
</dbReference>
<evidence type="ECO:0000313" key="3">
    <source>
        <dbReference type="EMBL" id="MST56761.1"/>
    </source>
</evidence>
<dbReference type="AlphaFoldDB" id="A0A6L5YEQ3"/>
<evidence type="ECO:0000259" key="2">
    <source>
        <dbReference type="PROSITE" id="PS50943"/>
    </source>
</evidence>